<dbReference type="SMART" id="SM00490">
    <property type="entry name" value="HELICc"/>
    <property type="match status" value="1"/>
</dbReference>
<keyword evidence="8 10" id="KW-0413">Isomerase</keyword>
<evidence type="ECO:0000256" key="3">
    <source>
        <dbReference type="ARBA" id="ARBA00022801"/>
    </source>
</evidence>
<comment type="function">
    <text evidence="10">DNA-dependent ATPase and 3'-5' DNA helicase that may be involved in repair of stalled replication forks.</text>
</comment>
<sequence length="712" mass="80367">MLFSELPLHSVLKKKIAGRGLRELYPPQEEAIKKGLFEGKNILMVTQTASGKTFLAELLAIDTVMKGKGKVVYLSPLKALADEKFRDFTLYYGDLNLRTILTVGNYDSDEPRLERYDIICTTYEKMDSLVRHRPNWLEKVSLLIIDEIHYLDDEKRGPVLESLIANLKLMIPNSQLFALSATVGNSEEIASWIEAELVESNWRPVPLREGVFFRGKVIYRDGDVEKINTKYSSPILDLVNDTITDGGQALVFVNSRRRAVSLSKILADRLELDPVEGAEELSEKMRNSSEVSSLNEELSQLISSGVSYHHAGLTVEQRREIEKAFRNGILKVIVATPTLAAGVNLPARRVIIESSERYVAGEGSEPIKVLEYKQFAGRAGRPGFDEYGEAILIARSTYEVEDLFKTYINGSPEKIRSKMGSPLKFRTYLLSYLVTFNGVNEEGIERYLEKLLLFRQTSEKKLKELVEDSLKMLIEGNFVIATGGTYLPTELGKYVAELYIDPLTALYTMRAFTKGKRPTEFSIMHLIASSPDMPKLRLKSREMVSLDDSLMQYLPEMLLGLQDRDIEYEEALAELKTAFFLLDWINEVPEQEICDKYDLGPGDIYSFIESASWIAYAIRRLAEIVPGAKLYLSLLDELAVRVEKGVKRELVELASIPNIGRVRARRLYNAGFRTIDDIAKAGEERLKRVEGIGDALAKGIMSFALKKLSNKS</sequence>
<dbReference type="EMBL" id="DSFE01000072">
    <property type="protein sequence ID" value="HEU97856.1"/>
    <property type="molecule type" value="Genomic_DNA"/>
</dbReference>
<name>A0A7C2URQ0_9CREN</name>
<dbReference type="InterPro" id="IPR027417">
    <property type="entry name" value="P-loop_NTPase"/>
</dbReference>
<dbReference type="InterPro" id="IPR036390">
    <property type="entry name" value="WH_DNA-bd_sf"/>
</dbReference>
<keyword evidence="5 10" id="KW-0067">ATP-binding</keyword>
<reference evidence="13" key="1">
    <citation type="journal article" date="2020" name="mSystems">
        <title>Genome- and Community-Level Interaction Insights into Carbon Utilization and Element Cycling Functions of Hydrothermarchaeota in Hydrothermal Sediment.</title>
        <authorList>
            <person name="Zhou Z."/>
            <person name="Liu Y."/>
            <person name="Xu W."/>
            <person name="Pan J."/>
            <person name="Luo Z.H."/>
            <person name="Li M."/>
        </authorList>
    </citation>
    <scope>NUCLEOTIDE SEQUENCE [LARGE SCALE GENOMIC DNA]</scope>
    <source>
        <strain evidence="13">SpSt-1259</strain>
    </source>
</reference>
<comment type="similarity">
    <text evidence="10">Belongs to the helicase family. Hel308 subfamily.</text>
</comment>
<evidence type="ECO:0000259" key="11">
    <source>
        <dbReference type="PROSITE" id="PS51192"/>
    </source>
</evidence>
<comment type="caution">
    <text evidence="13">The sequence shown here is derived from an EMBL/GenBank/DDBJ whole genome shotgun (WGS) entry which is preliminary data.</text>
</comment>
<dbReference type="PANTHER" id="PTHR47961">
    <property type="entry name" value="DNA POLYMERASE THETA, PUTATIVE (AFU_ORTHOLOGUE AFUA_1G05260)-RELATED"/>
    <property type="match status" value="1"/>
</dbReference>
<dbReference type="PROSITE" id="PS51194">
    <property type="entry name" value="HELICASE_CTER"/>
    <property type="match status" value="1"/>
</dbReference>
<keyword evidence="7 10" id="KW-0234">DNA repair</keyword>
<dbReference type="HAMAP" id="MF_00442">
    <property type="entry name" value="Helicase_Hel308"/>
    <property type="match status" value="1"/>
</dbReference>
<dbReference type="Pfam" id="PF14520">
    <property type="entry name" value="HHH_5"/>
    <property type="match status" value="1"/>
</dbReference>
<keyword evidence="3 10" id="KW-0378">Hydrolase</keyword>
<dbReference type="InterPro" id="IPR011545">
    <property type="entry name" value="DEAD/DEAH_box_helicase_dom"/>
</dbReference>
<keyword evidence="2 10" id="KW-0227">DNA damage</keyword>
<evidence type="ECO:0000256" key="4">
    <source>
        <dbReference type="ARBA" id="ARBA00022806"/>
    </source>
</evidence>
<dbReference type="InterPro" id="IPR050474">
    <property type="entry name" value="Hel308_SKI2-like"/>
</dbReference>
<evidence type="ECO:0000256" key="6">
    <source>
        <dbReference type="ARBA" id="ARBA00023125"/>
    </source>
</evidence>
<dbReference type="SUPFAM" id="SSF46785">
    <property type="entry name" value="Winged helix' DNA-binding domain"/>
    <property type="match status" value="1"/>
</dbReference>
<feature type="domain" description="Helicase C-terminal" evidence="12">
    <location>
        <begin position="234"/>
        <end position="431"/>
    </location>
</feature>
<dbReference type="PANTHER" id="PTHR47961:SF10">
    <property type="entry name" value="ATP-DEPENDENT DNA HELICASE HEL308"/>
    <property type="match status" value="1"/>
</dbReference>
<organism evidence="13">
    <name type="scientific">Fervidicoccus fontis</name>
    <dbReference type="NCBI Taxonomy" id="683846"/>
    <lineage>
        <taxon>Archaea</taxon>
        <taxon>Thermoproteota</taxon>
        <taxon>Thermoprotei</taxon>
        <taxon>Fervidicoccales</taxon>
        <taxon>Fervidicoccaceae</taxon>
        <taxon>Fervidicoccus</taxon>
    </lineage>
</organism>
<dbReference type="GO" id="GO:0016818">
    <property type="term" value="F:hydrolase activity, acting on acid anhydrides, in phosphorus-containing anhydrides"/>
    <property type="evidence" value="ECO:0007669"/>
    <property type="project" value="UniProtKB-UniRule"/>
</dbReference>
<protein>
    <recommendedName>
        <fullName evidence="10">ATP-dependent DNA helicase Hel308</fullName>
        <ecNumber evidence="10">5.6.2.4</ecNumber>
    </recommendedName>
    <alternativeName>
        <fullName evidence="10">DNA 3'-5' helicase Hel308</fullName>
    </alternativeName>
</protein>
<dbReference type="InterPro" id="IPR014001">
    <property type="entry name" value="Helicase_ATP-bd"/>
</dbReference>
<accession>A0A7C2URQ0</accession>
<dbReference type="GO" id="GO:0043138">
    <property type="term" value="F:3'-5' DNA helicase activity"/>
    <property type="evidence" value="ECO:0007669"/>
    <property type="project" value="UniProtKB-UniRule"/>
</dbReference>
<comment type="subunit">
    <text evidence="10">Monomer.</text>
</comment>
<evidence type="ECO:0000259" key="12">
    <source>
        <dbReference type="PROSITE" id="PS51194"/>
    </source>
</evidence>
<dbReference type="Gene3D" id="1.10.3380.30">
    <property type="match status" value="1"/>
</dbReference>
<dbReference type="GO" id="GO:0006281">
    <property type="term" value="P:DNA repair"/>
    <property type="evidence" value="ECO:0007669"/>
    <property type="project" value="UniProtKB-UniRule"/>
</dbReference>
<dbReference type="SUPFAM" id="SSF158702">
    <property type="entry name" value="Sec63 N-terminal domain-like"/>
    <property type="match status" value="1"/>
</dbReference>
<evidence type="ECO:0000256" key="9">
    <source>
        <dbReference type="ARBA" id="ARBA00034617"/>
    </source>
</evidence>
<evidence type="ECO:0000256" key="8">
    <source>
        <dbReference type="ARBA" id="ARBA00023235"/>
    </source>
</evidence>
<dbReference type="GO" id="GO:0005524">
    <property type="term" value="F:ATP binding"/>
    <property type="evidence" value="ECO:0007669"/>
    <property type="project" value="UniProtKB-UniRule"/>
</dbReference>
<keyword evidence="6 10" id="KW-0238">DNA-binding</keyword>
<dbReference type="Proteomes" id="UP000885664">
    <property type="component" value="Unassembled WGS sequence"/>
</dbReference>
<dbReference type="Gene3D" id="3.40.50.300">
    <property type="entry name" value="P-loop containing nucleotide triphosphate hydrolases"/>
    <property type="match status" value="2"/>
</dbReference>
<evidence type="ECO:0000256" key="7">
    <source>
        <dbReference type="ARBA" id="ARBA00023204"/>
    </source>
</evidence>
<feature type="domain" description="Helicase ATP-binding" evidence="11">
    <location>
        <begin position="33"/>
        <end position="201"/>
    </location>
</feature>
<dbReference type="AlphaFoldDB" id="A0A7C2URQ0"/>
<evidence type="ECO:0000256" key="5">
    <source>
        <dbReference type="ARBA" id="ARBA00022840"/>
    </source>
</evidence>
<dbReference type="EC" id="5.6.2.4" evidence="10"/>
<feature type="binding site" evidence="10">
    <location>
        <position position="28"/>
    </location>
    <ligand>
        <name>ATP</name>
        <dbReference type="ChEBI" id="CHEBI:30616"/>
    </ligand>
</feature>
<evidence type="ECO:0000256" key="2">
    <source>
        <dbReference type="ARBA" id="ARBA00022763"/>
    </source>
</evidence>
<dbReference type="InterPro" id="IPR022965">
    <property type="entry name" value="Helicase_Hel308"/>
</dbReference>
<evidence type="ECO:0000313" key="13">
    <source>
        <dbReference type="EMBL" id="HEU97856.1"/>
    </source>
</evidence>
<evidence type="ECO:0000256" key="1">
    <source>
        <dbReference type="ARBA" id="ARBA00022741"/>
    </source>
</evidence>
<comment type="catalytic activity">
    <reaction evidence="9 10">
        <text>Couples ATP hydrolysis with the unwinding of duplex DNA by translocating in the 3'-5' direction.</text>
        <dbReference type="EC" id="5.6.2.4"/>
    </reaction>
</comment>
<keyword evidence="4 10" id="KW-0347">Helicase</keyword>
<dbReference type="SMART" id="SM00278">
    <property type="entry name" value="HhH1"/>
    <property type="match status" value="2"/>
</dbReference>
<evidence type="ECO:0000256" key="10">
    <source>
        <dbReference type="HAMAP-Rule" id="MF_00442"/>
    </source>
</evidence>
<dbReference type="Gene3D" id="1.10.150.20">
    <property type="entry name" value="5' to 3' exonuclease, C-terminal subdomain"/>
    <property type="match status" value="1"/>
</dbReference>
<dbReference type="PROSITE" id="PS51192">
    <property type="entry name" value="HELICASE_ATP_BIND_1"/>
    <property type="match status" value="1"/>
</dbReference>
<dbReference type="Pfam" id="PF21280">
    <property type="entry name" value="Helicase_dom4_arc"/>
    <property type="match status" value="1"/>
</dbReference>
<dbReference type="InterPro" id="IPR001650">
    <property type="entry name" value="Helicase_C-like"/>
</dbReference>
<dbReference type="SUPFAM" id="SSF52540">
    <property type="entry name" value="P-loop containing nucleoside triphosphate hydrolases"/>
    <property type="match status" value="1"/>
</dbReference>
<keyword evidence="1 10" id="KW-0547">Nucleotide-binding</keyword>
<proteinExistence type="inferred from homology"/>
<dbReference type="InterPro" id="IPR048772">
    <property type="entry name" value="Hel308-like_dom4"/>
</dbReference>
<dbReference type="Pfam" id="PF00271">
    <property type="entry name" value="Helicase_C"/>
    <property type="match status" value="1"/>
</dbReference>
<dbReference type="InterPro" id="IPR003583">
    <property type="entry name" value="Hlx-hairpin-Hlx_DNA-bd_motif"/>
</dbReference>
<comment type="catalytic activity">
    <reaction evidence="10">
        <text>ATP + H2O = ADP + phosphate + H(+)</text>
        <dbReference type="Rhea" id="RHEA:13065"/>
        <dbReference type="ChEBI" id="CHEBI:15377"/>
        <dbReference type="ChEBI" id="CHEBI:15378"/>
        <dbReference type="ChEBI" id="CHEBI:30616"/>
        <dbReference type="ChEBI" id="CHEBI:43474"/>
        <dbReference type="ChEBI" id="CHEBI:456216"/>
        <dbReference type="EC" id="5.6.2.4"/>
    </reaction>
</comment>
<dbReference type="CDD" id="cd18795">
    <property type="entry name" value="SF2_C_Ski2"/>
    <property type="match status" value="1"/>
</dbReference>
<dbReference type="GO" id="GO:0003677">
    <property type="term" value="F:DNA binding"/>
    <property type="evidence" value="ECO:0007669"/>
    <property type="project" value="UniProtKB-UniRule"/>
</dbReference>
<dbReference type="Pfam" id="PF00270">
    <property type="entry name" value="DEAD"/>
    <property type="match status" value="1"/>
</dbReference>
<dbReference type="SMART" id="SM00487">
    <property type="entry name" value="DEXDc"/>
    <property type="match status" value="1"/>
</dbReference>
<gene>
    <name evidence="10" type="primary">hel308</name>
    <name evidence="13" type="ORF">ENO36_03255</name>
</gene>